<protein>
    <submittedName>
        <fullName evidence="2">Uncharacterized protein</fullName>
    </submittedName>
</protein>
<feature type="region of interest" description="Disordered" evidence="1">
    <location>
        <begin position="513"/>
        <end position="548"/>
    </location>
</feature>
<dbReference type="OrthoDB" id="54010at2759"/>
<dbReference type="AlphaFoldDB" id="A0A9N8HA17"/>
<organism evidence="2 3">
    <name type="scientific">Seminavis robusta</name>
    <dbReference type="NCBI Taxonomy" id="568900"/>
    <lineage>
        <taxon>Eukaryota</taxon>
        <taxon>Sar</taxon>
        <taxon>Stramenopiles</taxon>
        <taxon>Ochrophyta</taxon>
        <taxon>Bacillariophyta</taxon>
        <taxon>Bacillariophyceae</taxon>
        <taxon>Bacillariophycidae</taxon>
        <taxon>Naviculales</taxon>
        <taxon>Naviculaceae</taxon>
        <taxon>Seminavis</taxon>
    </lineage>
</organism>
<proteinExistence type="predicted"/>
<dbReference type="InterPro" id="IPR027417">
    <property type="entry name" value="P-loop_NTPase"/>
</dbReference>
<evidence type="ECO:0000313" key="2">
    <source>
        <dbReference type="EMBL" id="CAB9505287.1"/>
    </source>
</evidence>
<sequence>MESTARVSYKLEDNEDLDPQELNDQALQRISQNHEELLEFVELCSKFAQKSWIYDLSETLRLTRLQGKAEYMLQYVVEDNFLADPAGHSYGAVSCDFQVKETTLSHDYDLKALKSRVVEMFEWYENEEIRQKFLSPYFPLIQSSGMGKTKLLYELKQYFTLDDKSYHVVLVLCSSGELEGDMSQTYNEAVEMEECMKREPDPKMKYREVEKELEQLCKRHNNKPTVLLFDEAQNILVGKDNHLFNCIQWWLAKKNKQPLKVVAVFAGSTLQFAHIEREPPESKHWGEYWMDGSERYPPFFQLHTMGCLLKKHRQNKADNTEFDESVAYGRPLFAKMGERRLLHDESQVDILKRLVLSHEEDWRKRADSCFSVLATRVQMGQTSFNIASELVSRGYAVLQNLDMEQRVAEICHLPDPVCARLAMCLMKEDYTTAGAPDLHGYNRKFWADKMAEIFSEQTCVPSAGDVGEVFCALYLLFCGDILRFQNKDDKECKHFSVSLCNWIHLLIAGGGPGRTNAGGEGEDGEHNEEDEGGNDEQDQATTPRDGDFVFEPPAQTIDASVCFIQLTQNYLRFNESMHAWTQQHFLEHLYKSRSAFYVFEDCSVFDIFGSIRINSSTPTYVPLLISVVNLPKFSPSEATSSCCAMEMMLTKARCYGGLCILLVLGRTVHSEFDEELVLTNEDLELIPNEIVAKVIEIPTDDAFGLTKKFWSVTSSDTEFSEVFGSHSFLAWHQEDDIESAEFLRRGKRTENANGSDHPLHYLNELRRAVGFTPPKGS</sequence>
<dbReference type="Proteomes" id="UP001153069">
    <property type="component" value="Unassembled WGS sequence"/>
</dbReference>
<gene>
    <name evidence="2" type="ORF">SEMRO_226_G092040.1</name>
</gene>
<dbReference type="SUPFAM" id="SSF52540">
    <property type="entry name" value="P-loop containing nucleoside triphosphate hydrolases"/>
    <property type="match status" value="1"/>
</dbReference>
<dbReference type="PANTHER" id="PTHR33266:SF1">
    <property type="entry name" value="F-BOX DOMAIN-CONTAINING PROTEIN"/>
    <property type="match status" value="1"/>
</dbReference>
<feature type="compositionally biased region" description="Acidic residues" evidence="1">
    <location>
        <begin position="520"/>
        <end position="538"/>
    </location>
</feature>
<dbReference type="EMBL" id="CAICTM010000225">
    <property type="protein sequence ID" value="CAB9505287.1"/>
    <property type="molecule type" value="Genomic_DNA"/>
</dbReference>
<evidence type="ECO:0000313" key="3">
    <source>
        <dbReference type="Proteomes" id="UP001153069"/>
    </source>
</evidence>
<reference evidence="2" key="1">
    <citation type="submission" date="2020-06" db="EMBL/GenBank/DDBJ databases">
        <authorList>
            <consortium name="Plant Systems Biology data submission"/>
        </authorList>
    </citation>
    <scope>NUCLEOTIDE SEQUENCE</scope>
    <source>
        <strain evidence="2">D6</strain>
    </source>
</reference>
<evidence type="ECO:0000256" key="1">
    <source>
        <dbReference type="SAM" id="MobiDB-lite"/>
    </source>
</evidence>
<dbReference type="PANTHER" id="PTHR33266">
    <property type="entry name" value="CHROMOSOME 15, WHOLE GENOME SHOTGUN SEQUENCE"/>
    <property type="match status" value="1"/>
</dbReference>
<comment type="caution">
    <text evidence="2">The sequence shown here is derived from an EMBL/GenBank/DDBJ whole genome shotgun (WGS) entry which is preliminary data.</text>
</comment>
<keyword evidence="3" id="KW-1185">Reference proteome</keyword>
<name>A0A9N8HA17_9STRA</name>
<accession>A0A9N8HA17</accession>
<dbReference type="Gene3D" id="3.40.50.300">
    <property type="entry name" value="P-loop containing nucleotide triphosphate hydrolases"/>
    <property type="match status" value="1"/>
</dbReference>